<evidence type="ECO:0000313" key="1">
    <source>
        <dbReference type="EMBL" id="CDH57638.1"/>
    </source>
</evidence>
<accession>A0A068S5I0</accession>
<dbReference type="AlphaFoldDB" id="A0A068S5I0"/>
<organism evidence="1 2">
    <name type="scientific">Lichtheimia corymbifera JMRC:FSU:9682</name>
    <dbReference type="NCBI Taxonomy" id="1263082"/>
    <lineage>
        <taxon>Eukaryota</taxon>
        <taxon>Fungi</taxon>
        <taxon>Fungi incertae sedis</taxon>
        <taxon>Mucoromycota</taxon>
        <taxon>Mucoromycotina</taxon>
        <taxon>Mucoromycetes</taxon>
        <taxon>Mucorales</taxon>
        <taxon>Lichtheimiaceae</taxon>
        <taxon>Lichtheimia</taxon>
    </lineage>
</organism>
<dbReference type="EMBL" id="CBTN010000048">
    <property type="protein sequence ID" value="CDH57638.1"/>
    <property type="molecule type" value="Genomic_DNA"/>
</dbReference>
<name>A0A068S5I0_9FUNG</name>
<protein>
    <submittedName>
        <fullName evidence="1">Uncharacterized protein</fullName>
    </submittedName>
</protein>
<keyword evidence="2" id="KW-1185">Reference proteome</keyword>
<evidence type="ECO:0000313" key="2">
    <source>
        <dbReference type="Proteomes" id="UP000027586"/>
    </source>
</evidence>
<reference evidence="1" key="1">
    <citation type="submission" date="2013-08" db="EMBL/GenBank/DDBJ databases">
        <title>Gene expansion shapes genome architecture in the human pathogen Lichtheimia corymbifera: an evolutionary genomics analysis in the ancient terrestrial Mucorales (Mucoromycotina).</title>
        <authorList>
            <person name="Schwartze V.U."/>
            <person name="Winter S."/>
            <person name="Shelest E."/>
            <person name="Marcet-Houben M."/>
            <person name="Horn F."/>
            <person name="Wehner S."/>
            <person name="Hoffmann K."/>
            <person name="Riege K."/>
            <person name="Sammeth M."/>
            <person name="Nowrousian M."/>
            <person name="Valiante V."/>
            <person name="Linde J."/>
            <person name="Jacobsen I.D."/>
            <person name="Marz M."/>
            <person name="Brakhage A.A."/>
            <person name="Gabaldon T."/>
            <person name="Bocker S."/>
            <person name="Voigt K."/>
        </authorList>
    </citation>
    <scope>NUCLEOTIDE SEQUENCE [LARGE SCALE GENOMIC DNA]</scope>
    <source>
        <strain evidence="1">FSU 9682</strain>
    </source>
</reference>
<dbReference type="Proteomes" id="UP000027586">
    <property type="component" value="Unassembled WGS sequence"/>
</dbReference>
<proteinExistence type="predicted"/>
<sequence>MDHTTVASLTHHLPIPVTIAECIYTCLKEAWIVAITSACYGPVAYVWIGQDGYAQRQDLEEAEPNGRC</sequence>
<dbReference type="VEuPathDB" id="FungiDB:LCOR_08550.1"/>
<gene>
    <name evidence="1" type="ORF">LCOR_08550.1</name>
</gene>
<comment type="caution">
    <text evidence="1">The sequence shown here is derived from an EMBL/GenBank/DDBJ whole genome shotgun (WGS) entry which is preliminary data.</text>
</comment>